<comment type="similarity">
    <text evidence="7">Belongs to the transglycosylase MltG family.</text>
</comment>
<keyword evidence="4 7" id="KW-0472">Membrane</keyword>
<keyword evidence="5 7" id="KW-0456">Lyase</keyword>
<accession>A0A2M7IE20</accession>
<dbReference type="GO" id="GO:0005886">
    <property type="term" value="C:plasma membrane"/>
    <property type="evidence" value="ECO:0007669"/>
    <property type="project" value="UniProtKB-SubCell"/>
</dbReference>
<evidence type="ECO:0000256" key="2">
    <source>
        <dbReference type="ARBA" id="ARBA00022692"/>
    </source>
</evidence>
<comment type="subcellular location">
    <subcellularLocation>
        <location evidence="7">Cell membrane</location>
        <topology evidence="7">Single-pass membrane protein</topology>
    </subcellularLocation>
</comment>
<protein>
    <recommendedName>
        <fullName evidence="7">Endolytic murein transglycosylase</fullName>
        <ecNumber evidence="7">4.2.2.29</ecNumber>
    </recommendedName>
    <alternativeName>
        <fullName evidence="7">Peptidoglycan lytic transglycosylase</fullName>
    </alternativeName>
    <alternativeName>
        <fullName evidence="7">Peptidoglycan polymerization terminase</fullName>
    </alternativeName>
</protein>
<keyword evidence="2 7" id="KW-0812">Transmembrane</keyword>
<dbReference type="EMBL" id="PFGW01000024">
    <property type="protein sequence ID" value="PIW74719.1"/>
    <property type="molecule type" value="Genomic_DNA"/>
</dbReference>
<organism evidence="8 9">
    <name type="scientific">Candidatus Portnoybacteria bacterium CG_4_8_14_3_um_filter_44_15</name>
    <dbReference type="NCBI Taxonomy" id="1974803"/>
    <lineage>
        <taxon>Bacteria</taxon>
        <taxon>Candidatus Portnoyibacteriota</taxon>
    </lineage>
</organism>
<dbReference type="EC" id="4.2.2.29" evidence="7"/>
<keyword evidence="6 7" id="KW-0961">Cell wall biogenesis/degradation</keyword>
<dbReference type="CDD" id="cd08010">
    <property type="entry name" value="MltG_like"/>
    <property type="match status" value="1"/>
</dbReference>
<dbReference type="GO" id="GO:0008932">
    <property type="term" value="F:lytic endotransglycosylase activity"/>
    <property type="evidence" value="ECO:0007669"/>
    <property type="project" value="UniProtKB-UniRule"/>
</dbReference>
<evidence type="ECO:0000256" key="1">
    <source>
        <dbReference type="ARBA" id="ARBA00022475"/>
    </source>
</evidence>
<feature type="site" description="Important for catalytic activity" evidence="7">
    <location>
        <position position="216"/>
    </location>
</feature>
<evidence type="ECO:0000256" key="6">
    <source>
        <dbReference type="ARBA" id="ARBA00023316"/>
    </source>
</evidence>
<evidence type="ECO:0000256" key="4">
    <source>
        <dbReference type="ARBA" id="ARBA00023136"/>
    </source>
</evidence>
<evidence type="ECO:0000313" key="8">
    <source>
        <dbReference type="EMBL" id="PIW74719.1"/>
    </source>
</evidence>
<dbReference type="Proteomes" id="UP000231673">
    <property type="component" value="Unassembled WGS sequence"/>
</dbReference>
<dbReference type="NCBIfam" id="TIGR00247">
    <property type="entry name" value="endolytic transglycosylase MltG"/>
    <property type="match status" value="1"/>
</dbReference>
<sequence length="329" mass="37101">MSDKRLIILNRGKFILFFTFVFVLLALIAGAVWYADYQINVPLDSQGQEKVFVIEKGEGLKTVADKLEKENLVRQKFWFTAYVFYRGWAGQLKAGEFILSPSMTTPEIAREIIGQALAQEIKVTIPEGFALKKIDARLAAAGLIRAGELLAQSSNLEGYLFPDTYQFEKDAGLDEIIGKMTDNFDQKVDQDLRDEIAAQGKTLKEIVALASIIEKEVSNDGDRQIVSGIFWQRLKDNYPLQSCATIAYILGIDKWRYSIDDTKIDSPYNTYQNTGLPPGPICNPGLKSIEAAIYPQKTDYYFFLSKPDGETVFSKTLEEHNLNKAKYLN</sequence>
<proteinExistence type="inferred from homology"/>
<comment type="function">
    <text evidence="7">Functions as a peptidoglycan terminase that cleaves nascent peptidoglycan strands endolytically to terminate their elongation.</text>
</comment>
<comment type="caution">
    <text evidence="8">The sequence shown here is derived from an EMBL/GenBank/DDBJ whole genome shotgun (WGS) entry which is preliminary data.</text>
</comment>
<comment type="catalytic activity">
    <reaction evidence="7">
        <text>a peptidoglycan chain = a peptidoglycan chain with N-acetyl-1,6-anhydromuramyl-[peptide] at the reducing end + a peptidoglycan chain with N-acetylglucosamine at the non-reducing end.</text>
        <dbReference type="EC" id="4.2.2.29"/>
    </reaction>
</comment>
<dbReference type="Pfam" id="PF02618">
    <property type="entry name" value="YceG"/>
    <property type="match status" value="1"/>
</dbReference>
<dbReference type="PANTHER" id="PTHR30518">
    <property type="entry name" value="ENDOLYTIC MUREIN TRANSGLYCOSYLASE"/>
    <property type="match status" value="1"/>
</dbReference>
<keyword evidence="3 7" id="KW-1133">Transmembrane helix</keyword>
<evidence type="ECO:0000256" key="7">
    <source>
        <dbReference type="HAMAP-Rule" id="MF_02065"/>
    </source>
</evidence>
<dbReference type="Gene3D" id="3.30.160.60">
    <property type="entry name" value="Classic Zinc Finger"/>
    <property type="match status" value="1"/>
</dbReference>
<dbReference type="GO" id="GO:0009252">
    <property type="term" value="P:peptidoglycan biosynthetic process"/>
    <property type="evidence" value="ECO:0007669"/>
    <property type="project" value="UniProtKB-UniRule"/>
</dbReference>
<reference evidence="9" key="1">
    <citation type="submission" date="2017-09" db="EMBL/GenBank/DDBJ databases">
        <title>Depth-based differentiation of microbial function through sediment-hosted aquifers and enrichment of novel symbionts in the deep terrestrial subsurface.</title>
        <authorList>
            <person name="Probst A.J."/>
            <person name="Ladd B."/>
            <person name="Jarett J.K."/>
            <person name="Geller-Mcgrath D.E."/>
            <person name="Sieber C.M.K."/>
            <person name="Emerson J.B."/>
            <person name="Anantharaman K."/>
            <person name="Thomas B.C."/>
            <person name="Malmstrom R."/>
            <person name="Stieglmeier M."/>
            <person name="Klingl A."/>
            <person name="Woyke T."/>
            <person name="Ryan C.M."/>
            <person name="Banfield J.F."/>
        </authorList>
    </citation>
    <scope>NUCLEOTIDE SEQUENCE [LARGE SCALE GENOMIC DNA]</scope>
</reference>
<dbReference type="GO" id="GO:0071555">
    <property type="term" value="P:cell wall organization"/>
    <property type="evidence" value="ECO:0007669"/>
    <property type="project" value="UniProtKB-KW"/>
</dbReference>
<dbReference type="Gene3D" id="3.30.1490.480">
    <property type="entry name" value="Endolytic murein transglycosylase"/>
    <property type="match status" value="2"/>
</dbReference>
<gene>
    <name evidence="7" type="primary">mltG</name>
    <name evidence="8" type="ORF">CO003_01185</name>
</gene>
<keyword evidence="1 7" id="KW-1003">Cell membrane</keyword>
<evidence type="ECO:0000313" key="9">
    <source>
        <dbReference type="Proteomes" id="UP000231673"/>
    </source>
</evidence>
<dbReference type="InterPro" id="IPR003770">
    <property type="entry name" value="MLTG-like"/>
</dbReference>
<dbReference type="HAMAP" id="MF_02065">
    <property type="entry name" value="MltG"/>
    <property type="match status" value="1"/>
</dbReference>
<dbReference type="AlphaFoldDB" id="A0A2M7IE20"/>
<feature type="transmembrane region" description="Helical" evidence="7">
    <location>
        <begin position="14"/>
        <end position="35"/>
    </location>
</feature>
<evidence type="ECO:0000256" key="3">
    <source>
        <dbReference type="ARBA" id="ARBA00022989"/>
    </source>
</evidence>
<name>A0A2M7IE20_9BACT</name>
<evidence type="ECO:0000256" key="5">
    <source>
        <dbReference type="ARBA" id="ARBA00023239"/>
    </source>
</evidence>
<dbReference type="PANTHER" id="PTHR30518:SF2">
    <property type="entry name" value="ENDOLYTIC MUREIN TRANSGLYCOSYLASE"/>
    <property type="match status" value="1"/>
</dbReference>